<keyword evidence="1" id="KW-0472">Membrane</keyword>
<dbReference type="Pfam" id="PF00226">
    <property type="entry name" value="DnaJ"/>
    <property type="match status" value="1"/>
</dbReference>
<evidence type="ECO:0000256" key="1">
    <source>
        <dbReference type="SAM" id="Phobius"/>
    </source>
</evidence>
<accession>A0A8J4WKV0</accession>
<keyword evidence="1" id="KW-1133">Transmembrane helix</keyword>
<dbReference type="InterPro" id="IPR001623">
    <property type="entry name" value="DnaJ_domain"/>
</dbReference>
<dbReference type="CDD" id="cd06257">
    <property type="entry name" value="DnaJ"/>
    <property type="match status" value="1"/>
</dbReference>
<dbReference type="Gene3D" id="1.10.287.110">
    <property type="entry name" value="DnaJ domain"/>
    <property type="match status" value="1"/>
</dbReference>
<dbReference type="SMART" id="SM00271">
    <property type="entry name" value="DnaJ"/>
    <property type="match status" value="1"/>
</dbReference>
<name>A0A8J4WKV0_9TREM</name>
<dbReference type="PANTHER" id="PTHR44825">
    <property type="match status" value="1"/>
</dbReference>
<reference evidence="3" key="1">
    <citation type="submission" date="2019-05" db="EMBL/GenBank/DDBJ databases">
        <title>Annotation for the trematode Paragonimus heterotremus.</title>
        <authorList>
            <person name="Choi Y.-J."/>
        </authorList>
    </citation>
    <scope>NUCLEOTIDE SEQUENCE</scope>
    <source>
        <strain evidence="3">LC</strain>
    </source>
</reference>
<organism evidence="3 4">
    <name type="scientific">Paragonimus heterotremus</name>
    <dbReference type="NCBI Taxonomy" id="100268"/>
    <lineage>
        <taxon>Eukaryota</taxon>
        <taxon>Metazoa</taxon>
        <taxon>Spiralia</taxon>
        <taxon>Lophotrochozoa</taxon>
        <taxon>Platyhelminthes</taxon>
        <taxon>Trematoda</taxon>
        <taxon>Digenea</taxon>
        <taxon>Plagiorchiida</taxon>
        <taxon>Troglotremata</taxon>
        <taxon>Troglotrematidae</taxon>
        <taxon>Paragonimus</taxon>
    </lineage>
</organism>
<dbReference type="EMBL" id="LUCH01000225">
    <property type="protein sequence ID" value="KAF5405741.1"/>
    <property type="molecule type" value="Genomic_DNA"/>
</dbReference>
<dbReference type="InterPro" id="IPR052763">
    <property type="entry name" value="DnaJ_C4"/>
</dbReference>
<dbReference type="OrthoDB" id="552049at2759"/>
<evidence type="ECO:0000313" key="3">
    <source>
        <dbReference type="EMBL" id="KAF5405741.1"/>
    </source>
</evidence>
<feature type="transmembrane region" description="Helical" evidence="1">
    <location>
        <begin position="183"/>
        <end position="201"/>
    </location>
</feature>
<dbReference type="InterPro" id="IPR036869">
    <property type="entry name" value="J_dom_sf"/>
</dbReference>
<gene>
    <name evidence="3" type="ORF">PHET_00703</name>
</gene>
<keyword evidence="1" id="KW-0812">Transmembrane</keyword>
<protein>
    <recommendedName>
        <fullName evidence="2">J domain-containing protein</fullName>
    </recommendedName>
</protein>
<feature type="domain" description="J" evidence="2">
    <location>
        <begin position="35"/>
        <end position="100"/>
    </location>
</feature>
<dbReference type="PANTHER" id="PTHR44825:SF1">
    <property type="entry name" value="DNAJ HOMOLOG SUBFAMILY C MEMBER 4"/>
    <property type="match status" value="1"/>
</dbReference>
<dbReference type="AlphaFoldDB" id="A0A8J4WKV0"/>
<dbReference type="PROSITE" id="PS50076">
    <property type="entry name" value="DNAJ_2"/>
    <property type="match status" value="1"/>
</dbReference>
<dbReference type="PRINTS" id="PR00625">
    <property type="entry name" value="JDOMAIN"/>
</dbReference>
<proteinExistence type="predicted"/>
<evidence type="ECO:0000313" key="4">
    <source>
        <dbReference type="Proteomes" id="UP000748531"/>
    </source>
</evidence>
<dbReference type="Proteomes" id="UP000748531">
    <property type="component" value="Unassembled WGS sequence"/>
</dbReference>
<keyword evidence="4" id="KW-1185">Reference proteome</keyword>
<sequence length="203" mass="23635">MRPSYAPLLKIRPAFWLSHFQFPLSTSATYSEHKNYYEILQIKPSASQSDVKNAYLELSKKYHPDAAGEDPSARVKFVEIAEAFSVLGKLDSRQEYDAKRKLLELGLFGDGFRMTYPRPSPDLSDIALKAYNEEMRRRWYERLEEWARGQGAYELERGITMDQVNNIRPDVSYTRIMDNETRLYLALASCLGLFSVAYWMYTI</sequence>
<evidence type="ECO:0000259" key="2">
    <source>
        <dbReference type="PROSITE" id="PS50076"/>
    </source>
</evidence>
<comment type="caution">
    <text evidence="3">The sequence shown here is derived from an EMBL/GenBank/DDBJ whole genome shotgun (WGS) entry which is preliminary data.</text>
</comment>
<dbReference type="SUPFAM" id="SSF46565">
    <property type="entry name" value="Chaperone J-domain"/>
    <property type="match status" value="1"/>
</dbReference>